<dbReference type="STRING" id="406100.SAMN04488052_1152"/>
<dbReference type="GO" id="GO:0016787">
    <property type="term" value="F:hydrolase activity"/>
    <property type="evidence" value="ECO:0007669"/>
    <property type="project" value="UniProtKB-KW"/>
</dbReference>
<dbReference type="OrthoDB" id="9757917at2"/>
<evidence type="ECO:0000259" key="7">
    <source>
        <dbReference type="Pfam" id="PF13086"/>
    </source>
</evidence>
<dbReference type="InterPro" id="IPR041677">
    <property type="entry name" value="DNA2/NAM7_AAA_11"/>
</dbReference>
<dbReference type="AlphaFoldDB" id="A0A1H8VSH9"/>
<organism evidence="9 10">
    <name type="scientific">Aquisalimonas asiatica</name>
    <dbReference type="NCBI Taxonomy" id="406100"/>
    <lineage>
        <taxon>Bacteria</taxon>
        <taxon>Pseudomonadati</taxon>
        <taxon>Pseudomonadota</taxon>
        <taxon>Gammaproteobacteria</taxon>
        <taxon>Chromatiales</taxon>
        <taxon>Ectothiorhodospiraceae</taxon>
        <taxon>Aquisalimonas</taxon>
    </lineage>
</organism>
<dbReference type="GO" id="GO:0005524">
    <property type="term" value="F:ATP binding"/>
    <property type="evidence" value="ECO:0007669"/>
    <property type="project" value="UniProtKB-KW"/>
</dbReference>
<dbReference type="InterPro" id="IPR050534">
    <property type="entry name" value="Coronavir_polyprotein_1ab"/>
</dbReference>
<proteinExistence type="inferred from homology"/>
<dbReference type="EMBL" id="FOEG01000015">
    <property type="protein sequence ID" value="SEP18351.1"/>
    <property type="molecule type" value="Genomic_DNA"/>
</dbReference>
<evidence type="ECO:0000313" key="10">
    <source>
        <dbReference type="Proteomes" id="UP000199657"/>
    </source>
</evidence>
<dbReference type="InterPro" id="IPR041679">
    <property type="entry name" value="DNA2/NAM7-like_C"/>
</dbReference>
<keyword evidence="5" id="KW-0067">ATP-binding</keyword>
<keyword evidence="4" id="KW-0347">Helicase</keyword>
<evidence type="ECO:0000313" key="9">
    <source>
        <dbReference type="EMBL" id="SEP18351.1"/>
    </source>
</evidence>
<dbReference type="RefSeq" id="WP_091646427.1">
    <property type="nucleotide sequence ID" value="NZ_FOEG01000015.1"/>
</dbReference>
<feature type="region of interest" description="Disordered" evidence="6">
    <location>
        <begin position="838"/>
        <end position="870"/>
    </location>
</feature>
<dbReference type="InterPro" id="IPR047187">
    <property type="entry name" value="SF1_C_Upf1"/>
</dbReference>
<feature type="domain" description="DNA2/NAM7 helicase-like C-terminal" evidence="8">
    <location>
        <begin position="809"/>
        <end position="992"/>
    </location>
</feature>
<dbReference type="Gene3D" id="3.40.50.300">
    <property type="entry name" value="P-loop containing nucleotide triphosphate hydrolases"/>
    <property type="match status" value="2"/>
</dbReference>
<name>A0A1H8VSH9_9GAMM</name>
<dbReference type="InterPro" id="IPR027417">
    <property type="entry name" value="P-loop_NTPase"/>
</dbReference>
<evidence type="ECO:0000256" key="3">
    <source>
        <dbReference type="ARBA" id="ARBA00022801"/>
    </source>
</evidence>
<evidence type="ECO:0000256" key="5">
    <source>
        <dbReference type="ARBA" id="ARBA00022840"/>
    </source>
</evidence>
<evidence type="ECO:0000256" key="6">
    <source>
        <dbReference type="SAM" id="MobiDB-lite"/>
    </source>
</evidence>
<keyword evidence="2" id="KW-0547">Nucleotide-binding</keyword>
<dbReference type="SUPFAM" id="SSF52540">
    <property type="entry name" value="P-loop containing nucleoside triphosphate hydrolases"/>
    <property type="match status" value="1"/>
</dbReference>
<evidence type="ECO:0000256" key="4">
    <source>
        <dbReference type="ARBA" id="ARBA00022806"/>
    </source>
</evidence>
<evidence type="ECO:0000256" key="2">
    <source>
        <dbReference type="ARBA" id="ARBA00022741"/>
    </source>
</evidence>
<dbReference type="CDD" id="cd18808">
    <property type="entry name" value="SF1_C_Upf1"/>
    <property type="match status" value="1"/>
</dbReference>
<reference evidence="9 10" key="1">
    <citation type="submission" date="2016-10" db="EMBL/GenBank/DDBJ databases">
        <authorList>
            <person name="de Groot N.N."/>
        </authorList>
    </citation>
    <scope>NUCLEOTIDE SEQUENCE [LARGE SCALE GENOMIC DNA]</scope>
    <source>
        <strain evidence="9 10">CGMCC 1.6291</strain>
    </source>
</reference>
<evidence type="ECO:0000256" key="1">
    <source>
        <dbReference type="ARBA" id="ARBA00007913"/>
    </source>
</evidence>
<dbReference type="PANTHER" id="PTHR43788">
    <property type="entry name" value="DNA2/NAM7 HELICASE FAMILY MEMBER"/>
    <property type="match status" value="1"/>
</dbReference>
<dbReference type="PANTHER" id="PTHR43788:SF8">
    <property type="entry name" value="DNA-BINDING PROTEIN SMUBP-2"/>
    <property type="match status" value="1"/>
</dbReference>
<feature type="domain" description="DNA2/NAM7 helicase helicase" evidence="7">
    <location>
        <begin position="283"/>
        <end position="358"/>
    </location>
</feature>
<dbReference type="Pfam" id="PF13086">
    <property type="entry name" value="AAA_11"/>
    <property type="match status" value="1"/>
</dbReference>
<keyword evidence="3" id="KW-0378">Hydrolase</keyword>
<sequence>MGRLQNLTSYFRKSLIDAEHLCPDDKDLLPLIGPSKESERNTPYKALAREDWLKGQIPRECAEAILGQKQGKHSQPLREVELAMFPRVDLIRYHGGSRDSRKRRVLLPLVVFVRMDSSGQLWPSGKAPWIPREWLGPNQSSVEPIADVVAVDAFMTKHPFEGIETWPELVAYCTRLLCWVTDTPYLEADEQEPGTSLFDFDIHSGYELTQQSLLQVEDLPVVGAKDKMLRVLDALSGMQEPPLLYQRFADSDSPGLEPYQDLESSGELAARHVGQMTGEFPLSPKQRNALHHFLMQQDGEILAVNGPPGTGKTTLLRSVVATLWTQAALEEVEPPLIVAASNNNQAVTNILESFAKVDEGGLDERLAGRWLPEVNSYGLYCCAKSKANDQNPFLYHGPEGEGAMKDWQTRDFFERARAVYLERASRWKGTRVADLADARKALHRAMEHHRKQMVTGLELLGDFQAIQQEVVASHGGLAGLQAEIVSRRAQKEEREIQHKELQSRLDQIYALWESRPLWVRLLSLVPGIGPSVRQQEHRKTARLLNRWDMSFDDHSDAAVEGWFQARLNANRKALRDLTQSISDLEACGERYQATREKLDGWIAYYQPDNLNSEDLVERVHVINDCVLRFELFKLATHYWEARWLMELDDFLTANDTDKKSPFKVQRKLRRFAKLTPCFVSTFYMTPSTLMAYERQDQAWKDIPLFGEVDLLIVDEAGQALPEVSAPTFSLAKRALVVGDTDQIEPVWSVPAGVDRANLELFNLLNDERADEYSYDDFWLTSGLLASSGNLMRIAQRQCRYHQVPKLQRGLYLTEHRRCFDDIIDYCNALVYEGELKPRRGRPEKDVPSGTLSLVPVDTPSRSYGGSRGNPGEAERIARWLNVERQRILDYARGQEPKLKAENDAEVLKKTVGIVTPFSKQAALIRSELREAGINGLTVGTVHSLQGDERLLVLFSSVYGVNEKGSGKFYDRGHNMLNVAVSRAKDSFVVFGSLDVFGQENRNSPSGLLRRRLSVLGEPEADLVN</sequence>
<dbReference type="Pfam" id="PF13087">
    <property type="entry name" value="AAA_12"/>
    <property type="match status" value="1"/>
</dbReference>
<gene>
    <name evidence="9" type="ORF">SAMN04488052_1152</name>
</gene>
<evidence type="ECO:0000259" key="8">
    <source>
        <dbReference type="Pfam" id="PF13087"/>
    </source>
</evidence>
<accession>A0A1H8VSH9</accession>
<keyword evidence="10" id="KW-1185">Reference proteome</keyword>
<comment type="similarity">
    <text evidence="1">Belongs to the DNA2/NAM7 helicase family.</text>
</comment>
<protein>
    <submittedName>
        <fullName evidence="9">AAA domain-containing protein</fullName>
    </submittedName>
</protein>
<dbReference type="GO" id="GO:0043139">
    <property type="term" value="F:5'-3' DNA helicase activity"/>
    <property type="evidence" value="ECO:0007669"/>
    <property type="project" value="TreeGrafter"/>
</dbReference>
<dbReference type="Proteomes" id="UP000199657">
    <property type="component" value="Unassembled WGS sequence"/>
</dbReference>